<evidence type="ECO:0000313" key="2">
    <source>
        <dbReference type="Proteomes" id="UP001214530"/>
    </source>
</evidence>
<accession>A0AAJ6B8N8</accession>
<sequence length="789" mass="89570">MNRNIFIGLFLYLIIWAGNSNAQDRVIEKLDSSFTNYQQSHIKEKIFIHTDKEAYMTTENIWFKIYCVDGISNRPLDLSKVVYTEIYDSNNKPVQRAKISLSNGFGIGSFYIPPGISTGNYKLVGYTNWMKNFDEKYYFEKQIIIINTQSDKSVNQEVQNRPIIQFFPEGGSFIEGINSKVACKVVGNDGKGLDFKAVILKNKTDTIAKFSAFKFGIGTFNMIPDGSSHYECVVSLGGKKIMSVLPSINTRGYSMQIIDTVAEKIGINIESKNLEDEEIYLIVHDKQLIRHAKHLKTNKGHALFSIDKALLSQGISNFTLFNSSGQPVCGRLYFKPVTDVLHIDVQSDSVSYGVRSKVSLDIQSKDKNGPQTANSSLSVYKTDEIQLDGSMHILSYFWLKSELKDEIESPDYYFGKPGAELISAADNLMLTSGWRKYLWDDALKAGKPILKFIPEHEGHLVAGRLTDKNGGPVNNRNVFFSIPGIQPKLFNANTKYDGSFVINVRDYYGTNEVVLQSDASIDTSSVISLSNPFSESYKIKNTPPLNIKKLNVNDLNSWNLNAQVQNAYYGNKLRQTFNHDSDTTSFYINYTKRYLMDDYVRFPTMREVFREFISQAYMVRKDGDIQLRIGTANGLLSINPMIILNGVPVFSVKKLMDINPAQVKAMEIVNRRYFMNNRMEEGIINITTNTKDMAGYEIEANALILDYEGLQLKTQFYAPVYDNKRQIESKMPDFRTVLEWAPELITDRTGNKKWAFYTSDQPGNYIGIIQGITNKGEAGYTTFKFDVRN</sequence>
<protein>
    <recommendedName>
        <fullName evidence="3">MG2 domain protein</fullName>
    </recommendedName>
</protein>
<proteinExistence type="predicted"/>
<name>A0AAJ6B8N8_9SPHI</name>
<organism evidence="1 2">
    <name type="scientific">Candidatus Pedobacter colombiensis</name>
    <dbReference type="NCBI Taxonomy" id="3121371"/>
    <lineage>
        <taxon>Bacteria</taxon>
        <taxon>Pseudomonadati</taxon>
        <taxon>Bacteroidota</taxon>
        <taxon>Sphingobacteriia</taxon>
        <taxon>Sphingobacteriales</taxon>
        <taxon>Sphingobacteriaceae</taxon>
        <taxon>Pedobacter</taxon>
    </lineage>
</organism>
<dbReference type="Proteomes" id="UP001214530">
    <property type="component" value="Chromosome"/>
</dbReference>
<dbReference type="AlphaFoldDB" id="A0AAJ6B8N8"/>
<reference evidence="1" key="1">
    <citation type="submission" date="2023-03" db="EMBL/GenBank/DDBJ databases">
        <title>Andean soil-derived lignocellulolytic bacterial consortium as a source of novel taxa and putative plastic-active enzymes.</title>
        <authorList>
            <person name="Diaz-Garcia L."/>
            <person name="Chuvochina M."/>
            <person name="Feuerriegel G."/>
            <person name="Bunk B."/>
            <person name="Sproer C."/>
            <person name="Streit W.R."/>
            <person name="Rodriguez L.M."/>
            <person name="Overmann J."/>
            <person name="Jimenez D.J."/>
        </authorList>
    </citation>
    <scope>NUCLEOTIDE SEQUENCE</scope>
    <source>
        <strain evidence="1">MAG 3858</strain>
    </source>
</reference>
<gene>
    <name evidence="1" type="ORF">P0Y49_21415</name>
</gene>
<evidence type="ECO:0000313" key="1">
    <source>
        <dbReference type="EMBL" id="WEK19338.1"/>
    </source>
</evidence>
<dbReference type="EMBL" id="CP119313">
    <property type="protein sequence ID" value="WEK19338.1"/>
    <property type="molecule type" value="Genomic_DNA"/>
</dbReference>
<evidence type="ECO:0008006" key="3">
    <source>
        <dbReference type="Google" id="ProtNLM"/>
    </source>
</evidence>
<dbReference type="Gene3D" id="2.60.40.1930">
    <property type="match status" value="1"/>
</dbReference>